<feature type="non-terminal residue" evidence="3">
    <location>
        <position position="93"/>
    </location>
</feature>
<dbReference type="InterPro" id="IPR042185">
    <property type="entry name" value="Serpin_sf_2"/>
</dbReference>
<reference evidence="4" key="1">
    <citation type="submission" date="2022-10" db="EMBL/GenBank/DDBJ databases">
        <title>Genome assembly of Pristionchus species.</title>
        <authorList>
            <person name="Yoshida K."/>
            <person name="Sommer R.J."/>
        </authorList>
    </citation>
    <scope>NUCLEOTIDE SEQUENCE [LARGE SCALE GENOMIC DNA]</scope>
    <source>
        <strain evidence="4">RS5460</strain>
    </source>
</reference>
<comment type="similarity">
    <text evidence="1">Belongs to the serpin family.</text>
</comment>
<accession>A0AAN5D5K3</accession>
<dbReference type="SUPFAM" id="SSF56574">
    <property type="entry name" value="Serpins"/>
    <property type="match status" value="1"/>
</dbReference>
<dbReference type="InterPro" id="IPR000215">
    <property type="entry name" value="Serpin_fam"/>
</dbReference>
<evidence type="ECO:0000259" key="2">
    <source>
        <dbReference type="Pfam" id="PF00079"/>
    </source>
</evidence>
<dbReference type="InterPro" id="IPR036186">
    <property type="entry name" value="Serpin_sf"/>
</dbReference>
<evidence type="ECO:0000256" key="1">
    <source>
        <dbReference type="ARBA" id="ARBA00009500"/>
    </source>
</evidence>
<dbReference type="Proteomes" id="UP001328107">
    <property type="component" value="Unassembled WGS sequence"/>
</dbReference>
<feature type="domain" description="Serpin" evidence="2">
    <location>
        <begin position="2"/>
        <end position="93"/>
    </location>
</feature>
<dbReference type="PANTHER" id="PTHR11461">
    <property type="entry name" value="SERINE PROTEASE INHIBITOR, SERPIN"/>
    <property type="match status" value="1"/>
</dbReference>
<gene>
    <name evidence="3" type="ORF">PMAYCL1PPCAC_26317</name>
</gene>
<dbReference type="Gene3D" id="6.20.40.10">
    <property type="match status" value="1"/>
</dbReference>
<evidence type="ECO:0000313" key="3">
    <source>
        <dbReference type="EMBL" id="GMR56122.1"/>
    </source>
</evidence>
<name>A0AAN5D5K3_9BILA</name>
<organism evidence="3 4">
    <name type="scientific">Pristionchus mayeri</name>
    <dbReference type="NCBI Taxonomy" id="1317129"/>
    <lineage>
        <taxon>Eukaryota</taxon>
        <taxon>Metazoa</taxon>
        <taxon>Ecdysozoa</taxon>
        <taxon>Nematoda</taxon>
        <taxon>Chromadorea</taxon>
        <taxon>Rhabditida</taxon>
        <taxon>Rhabditina</taxon>
        <taxon>Diplogasteromorpha</taxon>
        <taxon>Diplogasteroidea</taxon>
        <taxon>Neodiplogasteridae</taxon>
        <taxon>Pristionchus</taxon>
    </lineage>
</organism>
<keyword evidence="4" id="KW-1185">Reference proteome</keyword>
<dbReference type="InterPro" id="IPR023796">
    <property type="entry name" value="Serpin_dom"/>
</dbReference>
<dbReference type="Gene3D" id="2.30.39.10">
    <property type="entry name" value="Alpha-1-antitrypsin, domain 1"/>
    <property type="match status" value="1"/>
</dbReference>
<dbReference type="Pfam" id="PF00079">
    <property type="entry name" value="Serpin"/>
    <property type="match status" value="1"/>
</dbReference>
<proteinExistence type="inferred from homology"/>
<comment type="caution">
    <text evidence="3">The sequence shown here is derived from an EMBL/GenBank/DDBJ whole genome shotgun (WGS) entry which is preliminary data.</text>
</comment>
<dbReference type="EMBL" id="BTRK01000005">
    <property type="protein sequence ID" value="GMR56122.1"/>
    <property type="molecule type" value="Genomic_DNA"/>
</dbReference>
<dbReference type="GO" id="GO:0005615">
    <property type="term" value="C:extracellular space"/>
    <property type="evidence" value="ECO:0007669"/>
    <property type="project" value="InterPro"/>
</dbReference>
<dbReference type="PANTHER" id="PTHR11461:SF211">
    <property type="entry name" value="GH10112P-RELATED"/>
    <property type="match status" value="1"/>
</dbReference>
<protein>
    <recommendedName>
        <fullName evidence="2">Serpin domain-containing protein</fullName>
    </recommendedName>
</protein>
<sequence length="93" mass="10146">MPTGDFDEWRASLTGEKLQEALEGLHKGKINLEMPKFKIESTTDAKTALQKLGVTRIFENTANLSGISDQDLCVSKIVHKAVVEVSEEGTEAA</sequence>
<dbReference type="AlphaFoldDB" id="A0AAN5D5K3"/>
<evidence type="ECO:0000313" key="4">
    <source>
        <dbReference type="Proteomes" id="UP001328107"/>
    </source>
</evidence>
<dbReference type="GO" id="GO:0004867">
    <property type="term" value="F:serine-type endopeptidase inhibitor activity"/>
    <property type="evidence" value="ECO:0007669"/>
    <property type="project" value="InterPro"/>
</dbReference>